<dbReference type="GO" id="GO:0030154">
    <property type="term" value="P:cell differentiation"/>
    <property type="evidence" value="ECO:0007669"/>
    <property type="project" value="UniProtKB-ARBA"/>
</dbReference>
<dbReference type="PROSITE" id="PS00027">
    <property type="entry name" value="HOMEOBOX_1"/>
    <property type="match status" value="1"/>
</dbReference>
<keyword evidence="3" id="KW-0597">Phosphoprotein</keyword>
<keyword evidence="10 11" id="KW-0539">Nucleus</keyword>
<feature type="compositionally biased region" description="Polar residues" evidence="15">
    <location>
        <begin position="529"/>
        <end position="538"/>
    </location>
</feature>
<dbReference type="PANTHER" id="PTHR14043:SF2">
    <property type="entry name" value="HOMEOBOX PROTEIN CUT"/>
    <property type="match status" value="1"/>
</dbReference>
<feature type="domain" description="CUT" evidence="17">
    <location>
        <begin position="400"/>
        <end position="487"/>
    </location>
</feature>
<evidence type="ECO:0000256" key="12">
    <source>
        <dbReference type="RuleBase" id="RU000682"/>
    </source>
</evidence>
<dbReference type="InterPro" id="IPR003350">
    <property type="entry name" value="CUT_dom"/>
</dbReference>
<dbReference type="Gene3D" id="1.10.10.60">
    <property type="entry name" value="Homeodomain-like"/>
    <property type="match status" value="1"/>
</dbReference>
<feature type="domain" description="Homeobox" evidence="16">
    <location>
        <begin position="1098"/>
        <end position="1158"/>
    </location>
</feature>
<comment type="similarity">
    <text evidence="2 13">Belongs to the CUT homeobox family.</text>
</comment>
<feature type="coiled-coil region" evidence="14">
    <location>
        <begin position="135"/>
        <end position="225"/>
    </location>
</feature>
<feature type="compositionally biased region" description="Low complexity" evidence="15">
    <location>
        <begin position="736"/>
        <end position="746"/>
    </location>
</feature>
<feature type="domain" description="CUT" evidence="17">
    <location>
        <begin position="790"/>
        <end position="877"/>
    </location>
</feature>
<feature type="compositionally biased region" description="Basic and acidic residues" evidence="15">
    <location>
        <begin position="86"/>
        <end position="97"/>
    </location>
</feature>
<dbReference type="InterPro" id="IPR017970">
    <property type="entry name" value="Homeobox_CS"/>
</dbReference>
<proteinExistence type="inferred from homology"/>
<dbReference type="EMBL" id="GFWZ01000151">
    <property type="protein sequence ID" value="MBW20141.1"/>
    <property type="molecule type" value="Transcribed_RNA"/>
</dbReference>
<feature type="region of interest" description="Disordered" evidence="15">
    <location>
        <begin position="898"/>
        <end position="963"/>
    </location>
</feature>
<evidence type="ECO:0000256" key="7">
    <source>
        <dbReference type="ARBA" id="ARBA00023125"/>
    </source>
</evidence>
<keyword evidence="4" id="KW-0677">Repeat</keyword>
<feature type="region of interest" description="Disordered" evidence="15">
    <location>
        <begin position="1351"/>
        <end position="1426"/>
    </location>
</feature>
<sequence>MIEVPDCVPYLEHCLTLHQQAMRAQDVELENQRLRESLSNYSQELDEVKNQESTIQELREKLREYEQKVETLTQNLADQRSCQQRLKSEEDPREKNDYQSALDGTQEENASESKTTTEDVIAKLKNCRCGQSVDIEMIMNSLEKANQRATQAEKEVAQLREQLAAAKHSLQLADQIQKAPDMERAVDIVTRSSLQVELSAKENEISQLMEDIQQLQSSLNTLKETSASKIAQLEELMGQKDKVIDELGSKLMRQHDYEDIKRELGLIKSMELGNHPPWPTSYGGRDSPRDSKPSIKSLEMLLLAKSKGLNSEGKISKVDISGSPNQAESPGYTPFQSLDTFSSLLGEEIASTYTKTPKKECAPCPTSPEVNEEPKPFDPKKSLLDRCPTLERLQICLRHNIDKYANETLNTLNISRCVRELLSVHNIGQRLFAKYILGLSQGTVSELLSKPKPWDKLTEKGRDSYRKMHAWAMDENCIYMLKELVPKKGKDSGISLYKQEDNGADERIAQILTEAHMAMGVCNKDNKSPPLQNGNASEKLSDEGQEQDGDSCTSDFLRKMRKYEADDIPQEMVAKLYQEELAKLRSHRMLDESYRPPTRDQYERTQEEIRQALSIYHQELSRLSQMTPASSPGGPNAFHRITSSLMHGAMVNGTGPCGGYSSLSHGASEDGPIDATVQSRNKQDKSEQESDGVRHHGSAFSLVRPKTEPGTAKQPGVACLHNPNPNPTGGGPPLLPLADVPPVADDLSNSASPLQRMQSITNSLLSQSSLPNLPTPPQRPSKAVLPPITQQQFDQYNNLNTEEIVKKVKEQLSQYSISQRLFGESVLGLSQGSVSDLLARPKPWHMLTQKGREPFIRMKIFLEDDNAVHRLVASQYKIAPEKLMRTGNYACSNVPTGVTKLAPQRQPENNYPRTPDIRQSSVSTYPPLQDAPRSTSSTPDGPTLPVMSTSPTSNGAARRSALSPRTLNYMQPSVYEMAALTTDLDTQTVTSRIKEALMAHNIGQKIFGEAVLGLSQGSVSELLSKPKPWHMLSIKGREPFIRMQLWLNDPHNVEKLQLLKNERREANKRRRNNSEPEVQRLPIDNHVFNFAAPPSPYPPVKKPRVLFSDEQKEALRLAFSLDPYPSTSTIEFLANELNLSVRTITNWFHNHRMRMKQYSSNSEDSKQSDGSLSVRESVNFDPVQFRILLNQRLAEMCRDQVTGYGNGLPYVYSPFRNCSPVSSHGDEPATLDLSMSAHHAGHSDVEGGISKEGLSSTSSDDSNFSAQDQGGETSDHEVPQVVQASLSSSSSSSKRRKPAAPQWVDPGLEMSGDSDVCGDEEDEEEEDKIINGVCVRQTDDFGMHMEQDHTVRVEPAPPPACDYRQSGDSTDTEVVESPDENETRTAEEEEEGRSRTEEWNDEERQTNIEKLQQKLDKHEEGVDWEF</sequence>
<evidence type="ECO:0000256" key="15">
    <source>
        <dbReference type="SAM" id="MobiDB-lite"/>
    </source>
</evidence>
<keyword evidence="6 14" id="KW-0175">Coiled coil</keyword>
<protein>
    <recommendedName>
        <fullName evidence="13">Homeobox protein cut-like</fullName>
    </recommendedName>
</protein>
<feature type="region of interest" description="Disordered" evidence="15">
    <location>
        <begin position="271"/>
        <end position="293"/>
    </location>
</feature>
<accession>A0A2I9LP29</accession>
<feature type="compositionally biased region" description="Basic and acidic residues" evidence="15">
    <location>
        <begin position="1381"/>
        <end position="1426"/>
    </location>
</feature>
<dbReference type="PROSITE" id="PS50071">
    <property type="entry name" value="HOMEOBOX_2"/>
    <property type="match status" value="1"/>
</dbReference>
<evidence type="ECO:0000313" key="18">
    <source>
        <dbReference type="EMBL" id="MBW20141.1"/>
    </source>
</evidence>
<evidence type="ECO:0000256" key="14">
    <source>
        <dbReference type="SAM" id="Coils"/>
    </source>
</evidence>
<keyword evidence="8 11" id="KW-0371">Homeobox</keyword>
<evidence type="ECO:0000256" key="1">
    <source>
        <dbReference type="ARBA" id="ARBA00004123"/>
    </source>
</evidence>
<feature type="DNA-binding region" description="Homeobox" evidence="11">
    <location>
        <begin position="1100"/>
        <end position="1159"/>
    </location>
</feature>
<dbReference type="Pfam" id="PF00046">
    <property type="entry name" value="Homeodomain"/>
    <property type="match status" value="1"/>
</dbReference>
<dbReference type="FunFam" id="1.10.260.40:FF:000004">
    <property type="entry name" value="Cut-like homeobox 1a"/>
    <property type="match status" value="1"/>
</dbReference>
<dbReference type="SUPFAM" id="SSF47413">
    <property type="entry name" value="lambda repressor-like DNA-binding domains"/>
    <property type="match status" value="3"/>
</dbReference>
<dbReference type="SMART" id="SM01109">
    <property type="entry name" value="CUT"/>
    <property type="match status" value="3"/>
</dbReference>
<dbReference type="Pfam" id="PF02376">
    <property type="entry name" value="CUT"/>
    <property type="match status" value="3"/>
</dbReference>
<dbReference type="InterPro" id="IPR010982">
    <property type="entry name" value="Lambda_DNA-bd_dom_sf"/>
</dbReference>
<evidence type="ECO:0000256" key="9">
    <source>
        <dbReference type="ARBA" id="ARBA00023163"/>
    </source>
</evidence>
<dbReference type="SMART" id="SM00389">
    <property type="entry name" value="HOX"/>
    <property type="match status" value="1"/>
</dbReference>
<dbReference type="FunFam" id="1.10.10.60:FF:000298">
    <property type="entry name" value="Homeobox protein cut-like"/>
    <property type="match status" value="1"/>
</dbReference>
<evidence type="ECO:0000256" key="3">
    <source>
        <dbReference type="ARBA" id="ARBA00022553"/>
    </source>
</evidence>
<feature type="compositionally biased region" description="Low complexity" evidence="15">
    <location>
        <begin position="1251"/>
        <end position="1265"/>
    </location>
</feature>
<feature type="compositionally biased region" description="Polar residues" evidence="15">
    <location>
        <begin position="906"/>
        <end position="955"/>
    </location>
</feature>
<evidence type="ECO:0000256" key="6">
    <source>
        <dbReference type="ARBA" id="ARBA00023054"/>
    </source>
</evidence>
<dbReference type="GO" id="GO:0000981">
    <property type="term" value="F:DNA-binding transcription factor activity, RNA polymerase II-specific"/>
    <property type="evidence" value="ECO:0007669"/>
    <property type="project" value="InterPro"/>
</dbReference>
<dbReference type="PANTHER" id="PTHR14043">
    <property type="entry name" value="CCAAT DISPLACEMENT PROTEIN-RELATED"/>
    <property type="match status" value="1"/>
</dbReference>
<name>A0A2I9LP29_9SCOR</name>
<comment type="subcellular location">
    <subcellularLocation>
        <location evidence="1 11 12">Nucleus</location>
    </subcellularLocation>
</comment>
<organism evidence="18">
    <name type="scientific">Centruroides hentzi</name>
    <dbReference type="NCBI Taxonomy" id="88313"/>
    <lineage>
        <taxon>Eukaryota</taxon>
        <taxon>Metazoa</taxon>
        <taxon>Ecdysozoa</taxon>
        <taxon>Arthropoda</taxon>
        <taxon>Chelicerata</taxon>
        <taxon>Arachnida</taxon>
        <taxon>Scorpiones</taxon>
        <taxon>Buthida</taxon>
        <taxon>Buthoidea</taxon>
        <taxon>Buthidae</taxon>
        <taxon>Centruroides</taxon>
    </lineage>
</organism>
<feature type="compositionally biased region" description="Basic and acidic residues" evidence="15">
    <location>
        <begin position="681"/>
        <end position="694"/>
    </location>
</feature>
<feature type="region of interest" description="Disordered" evidence="15">
    <location>
        <begin position="80"/>
        <end position="117"/>
    </location>
</feature>
<keyword evidence="5 13" id="KW-0805">Transcription regulation</keyword>
<dbReference type="FunFam" id="1.10.260.40:FF:000027">
    <property type="entry name" value="Homeobox protein cut-like"/>
    <property type="match status" value="1"/>
</dbReference>
<feature type="compositionally biased region" description="Acidic residues" evidence="15">
    <location>
        <begin position="1316"/>
        <end position="1327"/>
    </location>
</feature>
<keyword evidence="9 13" id="KW-0804">Transcription</keyword>
<dbReference type="GO" id="GO:0000977">
    <property type="term" value="F:RNA polymerase II transcription regulatory region sequence-specific DNA binding"/>
    <property type="evidence" value="ECO:0007669"/>
    <property type="project" value="TreeGrafter"/>
</dbReference>
<feature type="region of interest" description="Disordered" evidence="15">
    <location>
        <begin position="357"/>
        <end position="379"/>
    </location>
</feature>
<feature type="region of interest" description="Disordered" evidence="15">
    <location>
        <begin position="661"/>
        <end position="755"/>
    </location>
</feature>
<evidence type="ECO:0000259" key="17">
    <source>
        <dbReference type="PROSITE" id="PS51042"/>
    </source>
</evidence>
<evidence type="ECO:0000256" key="13">
    <source>
        <dbReference type="RuleBase" id="RU361129"/>
    </source>
</evidence>
<dbReference type="FunFam" id="1.10.260.40:FF:000010">
    <property type="entry name" value="Cut-like homeobox 1a"/>
    <property type="match status" value="1"/>
</dbReference>
<dbReference type="PROSITE" id="PS51042">
    <property type="entry name" value="CUT"/>
    <property type="match status" value="3"/>
</dbReference>
<feature type="domain" description="CUT" evidence="17">
    <location>
        <begin position="975"/>
        <end position="1062"/>
    </location>
</feature>
<evidence type="ECO:0000256" key="2">
    <source>
        <dbReference type="ARBA" id="ARBA00008190"/>
    </source>
</evidence>
<evidence type="ECO:0000256" key="4">
    <source>
        <dbReference type="ARBA" id="ARBA00022737"/>
    </source>
</evidence>
<evidence type="ECO:0000256" key="11">
    <source>
        <dbReference type="PROSITE-ProRule" id="PRU00108"/>
    </source>
</evidence>
<dbReference type="SUPFAM" id="SSF46689">
    <property type="entry name" value="Homeodomain-like"/>
    <property type="match status" value="1"/>
</dbReference>
<reference evidence="18" key="1">
    <citation type="journal article" date="2017" name="Toxicon">
        <title>Venom-gland transcriptomics and venom proteomics of the Hentz striped scorpion (Centruroides hentzi; Buthidae) reveal high toxin diversity in a harmless member of a lethal family.</title>
        <authorList>
            <person name="Ward M.J."/>
            <person name="Ellsworth S.A."/>
            <person name="Rokyta D.R."/>
        </authorList>
    </citation>
    <scope>NUCLEOTIDE SEQUENCE</scope>
    <source>
        <tissue evidence="18">Venom gland</tissue>
    </source>
</reference>
<feature type="region of interest" description="Disordered" evidence="15">
    <location>
        <begin position="522"/>
        <end position="553"/>
    </location>
</feature>
<evidence type="ECO:0000256" key="5">
    <source>
        <dbReference type="ARBA" id="ARBA00023015"/>
    </source>
</evidence>
<dbReference type="Gene3D" id="1.10.260.40">
    <property type="entry name" value="lambda repressor-like DNA-binding domains"/>
    <property type="match status" value="3"/>
</dbReference>
<feature type="region of interest" description="Disordered" evidence="15">
    <location>
        <begin position="1237"/>
        <end position="1328"/>
    </location>
</feature>
<evidence type="ECO:0000259" key="16">
    <source>
        <dbReference type="PROSITE" id="PS50071"/>
    </source>
</evidence>
<feature type="compositionally biased region" description="Acidic residues" evidence="15">
    <location>
        <begin position="1370"/>
        <end position="1380"/>
    </location>
</feature>
<dbReference type="CDD" id="cd00086">
    <property type="entry name" value="homeodomain"/>
    <property type="match status" value="1"/>
</dbReference>
<dbReference type="InterPro" id="IPR009057">
    <property type="entry name" value="Homeodomain-like_sf"/>
</dbReference>
<dbReference type="InterPro" id="IPR001356">
    <property type="entry name" value="HD"/>
</dbReference>
<evidence type="ECO:0000256" key="10">
    <source>
        <dbReference type="ARBA" id="ARBA00023242"/>
    </source>
</evidence>
<evidence type="ECO:0000256" key="8">
    <source>
        <dbReference type="ARBA" id="ARBA00023155"/>
    </source>
</evidence>
<keyword evidence="7 11" id="KW-0238">DNA-binding</keyword>
<dbReference type="GO" id="GO:0005634">
    <property type="term" value="C:nucleus"/>
    <property type="evidence" value="ECO:0007669"/>
    <property type="project" value="UniProtKB-SubCell"/>
</dbReference>